<dbReference type="EMBL" id="FQUI01000053">
    <property type="protein sequence ID" value="SHF25467.1"/>
    <property type="molecule type" value="Genomic_DNA"/>
</dbReference>
<sequence length="83" mass="10513">MDLYKFLLDIYFEKYEQNLFLKKIDIEEAIKIFYFFSIEIINRKRKYGNYYSKENIEILLNELETRFNLKKYVIRKFLDRFND</sequence>
<accession>A0A1M5A5Q4</accession>
<gene>
    <name evidence="1" type="ORF">SAMN02745164_02100</name>
</gene>
<name>A0A1M5A5Q4_MARH1</name>
<comment type="caution">
    <text evidence="1">The sequence shown here is derived from an EMBL/GenBank/DDBJ whole genome shotgun (WGS) entry which is preliminary data.</text>
</comment>
<evidence type="ECO:0000313" key="2">
    <source>
        <dbReference type="Proteomes" id="UP000184334"/>
    </source>
</evidence>
<dbReference type="RefSeq" id="WP_072865982.1">
    <property type="nucleotide sequence ID" value="NZ_FQUI01000053.1"/>
</dbReference>
<protein>
    <submittedName>
        <fullName evidence="1">Uncharacterized protein</fullName>
    </submittedName>
</protein>
<dbReference type="Proteomes" id="UP000184334">
    <property type="component" value="Unassembled WGS sequence"/>
</dbReference>
<evidence type="ECO:0000313" key="1">
    <source>
        <dbReference type="EMBL" id="SHF25467.1"/>
    </source>
</evidence>
<proteinExistence type="predicted"/>
<dbReference type="AlphaFoldDB" id="A0A1M5A5Q4"/>
<keyword evidence="2" id="KW-1185">Reference proteome</keyword>
<reference evidence="1" key="1">
    <citation type="submission" date="2016-11" db="EMBL/GenBank/DDBJ databases">
        <authorList>
            <person name="Varghese N."/>
            <person name="Submissions S."/>
        </authorList>
    </citation>
    <scope>NUCLEOTIDE SEQUENCE [LARGE SCALE GENOMIC DNA]</scope>
    <source>
        <strain evidence="1">DSM 16785</strain>
    </source>
</reference>
<organism evidence="1 2">
    <name type="scientific">Marinitoga hydrogenitolerans (strain DSM 16785 / JCM 12826 / AT1271)</name>
    <dbReference type="NCBI Taxonomy" id="1122195"/>
    <lineage>
        <taxon>Bacteria</taxon>
        <taxon>Thermotogati</taxon>
        <taxon>Thermotogota</taxon>
        <taxon>Thermotogae</taxon>
        <taxon>Petrotogales</taxon>
        <taxon>Petrotogaceae</taxon>
        <taxon>Marinitoga</taxon>
    </lineage>
</organism>